<dbReference type="InterPro" id="IPR039424">
    <property type="entry name" value="SBP_5"/>
</dbReference>
<proteinExistence type="predicted"/>
<dbReference type="Pfam" id="PF00496">
    <property type="entry name" value="SBP_bac_5"/>
    <property type="match status" value="1"/>
</dbReference>
<dbReference type="STRING" id="460384.SAMN05216313_1013"/>
<keyword evidence="1" id="KW-0472">Membrane</keyword>
<evidence type="ECO:0000313" key="3">
    <source>
        <dbReference type="EMBL" id="SES92686.1"/>
    </source>
</evidence>
<dbReference type="AlphaFoldDB" id="A0A1I0AHE6"/>
<dbReference type="PANTHER" id="PTHR30290">
    <property type="entry name" value="PERIPLASMIC BINDING COMPONENT OF ABC TRANSPORTER"/>
    <property type="match status" value="1"/>
</dbReference>
<name>A0A1I0AHE6_9FIRM</name>
<dbReference type="Proteomes" id="UP000198508">
    <property type="component" value="Unassembled WGS sequence"/>
</dbReference>
<feature type="transmembrane region" description="Helical" evidence="1">
    <location>
        <begin position="21"/>
        <end position="42"/>
    </location>
</feature>
<protein>
    <submittedName>
        <fullName evidence="3">ABC-type transport system, substrate-binding protein</fullName>
    </submittedName>
</protein>
<reference evidence="4" key="1">
    <citation type="submission" date="2016-10" db="EMBL/GenBank/DDBJ databases">
        <authorList>
            <person name="Varghese N."/>
            <person name="Submissions S."/>
        </authorList>
    </citation>
    <scope>NUCLEOTIDE SEQUENCE [LARGE SCALE GENOMIC DNA]</scope>
    <source>
        <strain evidence="4">NLAE-zl-G277</strain>
    </source>
</reference>
<dbReference type="Gene3D" id="3.90.76.10">
    <property type="entry name" value="Dipeptide-binding Protein, Domain 1"/>
    <property type="match status" value="1"/>
</dbReference>
<dbReference type="GO" id="GO:1904680">
    <property type="term" value="F:peptide transmembrane transporter activity"/>
    <property type="evidence" value="ECO:0007669"/>
    <property type="project" value="TreeGrafter"/>
</dbReference>
<organism evidence="3 4">
    <name type="scientific">Enterocloster lavalensis</name>
    <dbReference type="NCBI Taxonomy" id="460384"/>
    <lineage>
        <taxon>Bacteria</taxon>
        <taxon>Bacillati</taxon>
        <taxon>Bacillota</taxon>
        <taxon>Clostridia</taxon>
        <taxon>Lachnospirales</taxon>
        <taxon>Lachnospiraceae</taxon>
        <taxon>Enterocloster</taxon>
    </lineage>
</organism>
<keyword evidence="4" id="KW-1185">Reference proteome</keyword>
<keyword evidence="1" id="KW-1133">Transmembrane helix</keyword>
<evidence type="ECO:0000256" key="1">
    <source>
        <dbReference type="SAM" id="Phobius"/>
    </source>
</evidence>
<dbReference type="GO" id="GO:0015833">
    <property type="term" value="P:peptide transport"/>
    <property type="evidence" value="ECO:0007669"/>
    <property type="project" value="TreeGrafter"/>
</dbReference>
<dbReference type="GO" id="GO:0043190">
    <property type="term" value="C:ATP-binding cassette (ABC) transporter complex"/>
    <property type="evidence" value="ECO:0007669"/>
    <property type="project" value="InterPro"/>
</dbReference>
<dbReference type="GO" id="GO:0042597">
    <property type="term" value="C:periplasmic space"/>
    <property type="evidence" value="ECO:0007669"/>
    <property type="project" value="UniProtKB-ARBA"/>
</dbReference>
<dbReference type="RefSeq" id="WP_092360287.1">
    <property type="nucleotide sequence ID" value="NZ_DAINWJ010000002.1"/>
</dbReference>
<feature type="domain" description="Solute-binding protein family 5" evidence="2">
    <location>
        <begin position="118"/>
        <end position="478"/>
    </location>
</feature>
<dbReference type="EMBL" id="FOIM01000001">
    <property type="protein sequence ID" value="SES92686.1"/>
    <property type="molecule type" value="Genomic_DNA"/>
</dbReference>
<dbReference type="Gene3D" id="3.40.190.10">
    <property type="entry name" value="Periplasmic binding protein-like II"/>
    <property type="match status" value="1"/>
</dbReference>
<dbReference type="SUPFAM" id="SSF53850">
    <property type="entry name" value="Periplasmic binding protein-like II"/>
    <property type="match status" value="1"/>
</dbReference>
<dbReference type="GeneID" id="93277834"/>
<sequence length="566" mass="62028">MKNNQLKERMAAFAASVRKKPYATAIAAAAVVLAAVLFFVMGPPRIFSGIFRDQTGLAMVQEGRESAVQKDEERRQVLRVYTNDATGVINPAYASSAGDRAVSAVIYEPLMRKNVDGKLEPVLARQVRMAGDGATCTIQLKKNVRFSDGQALTARDAAFSIAAMCVTEEEGSGPYGNIQGVRAFREGAGELPEGIRVTDELTVELAFETPSPDNLRILETKIQERPENLTSGFLPVLQQLSMDGTGTGAYQKVRIRDGSGIRLEANEFYRGKIRDIKAVEFVTYGTYEMGAVIDEQRIDAAFFSAESALFDRFFSAKQFTIYEKPGAGLYYMALNRNNRQLYIPAVRRAIALSIDRDRFAGGNLSAYMVKAEAIGPEDSIYAGSVNMALNKEEAKKLMEEAGGKYGSLKGRLRLPVLAGSKNQEALAKAVKSDLKDIGFDVDIELLDQAAYLQQVYMLQDFDLILSGTGGWDYPSAWDGLAEDMQGLPTACNSNELNEALGELNTAYSEKALTAAWKKAADAAGRQVPVIPLARPKQFLAVSADLSGYRITRYDDFFVNIQDIRVK</sequence>
<evidence type="ECO:0000259" key="2">
    <source>
        <dbReference type="Pfam" id="PF00496"/>
    </source>
</evidence>
<accession>A0A1I0AHE6</accession>
<keyword evidence="1" id="KW-0812">Transmembrane</keyword>
<dbReference type="CDD" id="cd00995">
    <property type="entry name" value="PBP2_NikA_DppA_OppA_like"/>
    <property type="match status" value="1"/>
</dbReference>
<dbReference type="InterPro" id="IPR000914">
    <property type="entry name" value="SBP_5_dom"/>
</dbReference>
<evidence type="ECO:0000313" key="4">
    <source>
        <dbReference type="Proteomes" id="UP000198508"/>
    </source>
</evidence>
<dbReference type="PIRSF" id="PIRSF002741">
    <property type="entry name" value="MppA"/>
    <property type="match status" value="1"/>
</dbReference>
<gene>
    <name evidence="3" type="ORF">SAMN05216313_1013</name>
</gene>
<dbReference type="InterPro" id="IPR030678">
    <property type="entry name" value="Peptide/Ni-bd"/>
</dbReference>
<dbReference type="Gene3D" id="3.10.105.10">
    <property type="entry name" value="Dipeptide-binding Protein, Domain 3"/>
    <property type="match status" value="1"/>
</dbReference>